<comment type="caution">
    <text evidence="4">The sequence shown here is derived from an EMBL/GenBank/DDBJ whole genome shotgun (WGS) entry which is preliminary data.</text>
</comment>
<name>A0ABX0U8P2_9FLAO</name>
<evidence type="ECO:0000259" key="3">
    <source>
        <dbReference type="Pfam" id="PF18962"/>
    </source>
</evidence>
<feature type="signal peptide" evidence="2">
    <location>
        <begin position="1"/>
        <end position="21"/>
    </location>
</feature>
<feature type="chain" id="PRO_5047189889" description="Secretion system C-terminal sorting domain-containing protein" evidence="2">
    <location>
        <begin position="22"/>
        <end position="221"/>
    </location>
</feature>
<keyword evidence="5" id="KW-1185">Reference proteome</keyword>
<keyword evidence="1 2" id="KW-0732">Signal</keyword>
<accession>A0ABX0U8P2</accession>
<feature type="domain" description="Secretion system C-terminal sorting" evidence="3">
    <location>
        <begin position="159"/>
        <end position="219"/>
    </location>
</feature>
<proteinExistence type="predicted"/>
<dbReference type="NCBIfam" id="TIGR04183">
    <property type="entry name" value="Por_Secre_tail"/>
    <property type="match status" value="1"/>
</dbReference>
<reference evidence="4 5" key="1">
    <citation type="submission" date="2020-03" db="EMBL/GenBank/DDBJ databases">
        <title>Genomic Encyclopedia of Type Strains, Phase IV (KMG-IV): sequencing the most valuable type-strain genomes for metagenomic binning, comparative biology and taxonomic classification.</title>
        <authorList>
            <person name="Goeker M."/>
        </authorList>
    </citation>
    <scope>NUCLEOTIDE SEQUENCE [LARGE SCALE GENOMIC DNA]</scope>
    <source>
        <strain evidence="4 5">DSM 101599</strain>
    </source>
</reference>
<protein>
    <recommendedName>
        <fullName evidence="3">Secretion system C-terminal sorting domain-containing protein</fullName>
    </recommendedName>
</protein>
<evidence type="ECO:0000313" key="4">
    <source>
        <dbReference type="EMBL" id="NIJ45217.1"/>
    </source>
</evidence>
<dbReference type="RefSeq" id="WP_167186639.1">
    <property type="nucleotide sequence ID" value="NZ_JAASQL010000001.1"/>
</dbReference>
<evidence type="ECO:0000256" key="2">
    <source>
        <dbReference type="SAM" id="SignalP"/>
    </source>
</evidence>
<dbReference type="Proteomes" id="UP000745859">
    <property type="component" value="Unassembled WGS sequence"/>
</dbReference>
<evidence type="ECO:0000313" key="5">
    <source>
        <dbReference type="Proteomes" id="UP000745859"/>
    </source>
</evidence>
<evidence type="ECO:0000256" key="1">
    <source>
        <dbReference type="ARBA" id="ARBA00022729"/>
    </source>
</evidence>
<dbReference type="InterPro" id="IPR026444">
    <property type="entry name" value="Secre_tail"/>
</dbReference>
<dbReference type="Pfam" id="PF18962">
    <property type="entry name" value="Por_Secre_tail"/>
    <property type="match status" value="1"/>
</dbReference>
<gene>
    <name evidence="4" type="ORF">FHR24_001656</name>
</gene>
<organism evidence="4 5">
    <name type="scientific">Wenyingzhuangia heitensis</name>
    <dbReference type="NCBI Taxonomy" id="1487859"/>
    <lineage>
        <taxon>Bacteria</taxon>
        <taxon>Pseudomonadati</taxon>
        <taxon>Bacteroidota</taxon>
        <taxon>Flavobacteriia</taxon>
        <taxon>Flavobacteriales</taxon>
        <taxon>Flavobacteriaceae</taxon>
        <taxon>Wenyingzhuangia</taxon>
    </lineage>
</organism>
<sequence length="221" mass="23707">MKKNYFTLSTLFFLFGASVFAQIITLSEVTTIEFSGFDEIDENGRAKPTSGTPDVNFSAELTGFAAETTFNLFCQLYNSEDPQQQIAGVTKSITTDINGDASTGNIVFSYWPSGRVAVGETIKFSTSGGGAGKSKFIASTAPTLSNNNTNSLSEFGITPNPTTGIVQLTGVDKDLIQGINIYNTLGELVGHSTDLSNLNPGTYFFKIITKDNTSTKKIIKK</sequence>
<dbReference type="EMBL" id="JAASQL010000001">
    <property type="protein sequence ID" value="NIJ45217.1"/>
    <property type="molecule type" value="Genomic_DNA"/>
</dbReference>